<keyword evidence="2" id="KW-0808">Transferase</keyword>
<dbReference type="Proteomes" id="UP000199012">
    <property type="component" value="Unassembled WGS sequence"/>
</dbReference>
<evidence type="ECO:0000313" key="2">
    <source>
        <dbReference type="EMBL" id="SFA94436.1"/>
    </source>
</evidence>
<dbReference type="AlphaFoldDB" id="A0A1I0X245"/>
<evidence type="ECO:0000259" key="1">
    <source>
        <dbReference type="Pfam" id="PF00535"/>
    </source>
</evidence>
<proteinExistence type="predicted"/>
<dbReference type="GO" id="GO:0016740">
    <property type="term" value="F:transferase activity"/>
    <property type="evidence" value="ECO:0007669"/>
    <property type="project" value="UniProtKB-KW"/>
</dbReference>
<feature type="domain" description="Glycosyltransferase 2-like" evidence="1">
    <location>
        <begin position="2"/>
        <end position="123"/>
    </location>
</feature>
<organism evidence="2 3">
    <name type="scientific">Cellulomonas marina</name>
    <dbReference type="NCBI Taxonomy" id="988821"/>
    <lineage>
        <taxon>Bacteria</taxon>
        <taxon>Bacillati</taxon>
        <taxon>Actinomycetota</taxon>
        <taxon>Actinomycetes</taxon>
        <taxon>Micrococcales</taxon>
        <taxon>Cellulomonadaceae</taxon>
        <taxon>Cellulomonas</taxon>
    </lineage>
</organism>
<gene>
    <name evidence="2" type="ORF">SAMN05421867_10433</name>
</gene>
<dbReference type="STRING" id="988821.SAMN05421867_10433"/>
<accession>A0A1I0X245</accession>
<dbReference type="SUPFAM" id="SSF53448">
    <property type="entry name" value="Nucleotide-diphospho-sugar transferases"/>
    <property type="match status" value="1"/>
</dbReference>
<dbReference type="EMBL" id="FOKA01000004">
    <property type="protein sequence ID" value="SFA94436.1"/>
    <property type="molecule type" value="Genomic_DNA"/>
</dbReference>
<dbReference type="InterPro" id="IPR001173">
    <property type="entry name" value="Glyco_trans_2-like"/>
</dbReference>
<dbReference type="InterPro" id="IPR029044">
    <property type="entry name" value="Nucleotide-diphossugar_trans"/>
</dbReference>
<keyword evidence="3" id="KW-1185">Reference proteome</keyword>
<dbReference type="Pfam" id="PF00535">
    <property type="entry name" value="Glycos_transf_2"/>
    <property type="match status" value="1"/>
</dbReference>
<reference evidence="3" key="1">
    <citation type="submission" date="2016-10" db="EMBL/GenBank/DDBJ databases">
        <authorList>
            <person name="Varghese N."/>
            <person name="Submissions S."/>
        </authorList>
    </citation>
    <scope>NUCLEOTIDE SEQUENCE [LARGE SCALE GENOMIC DNA]</scope>
    <source>
        <strain evidence="3">CGMCC 4.6945</strain>
    </source>
</reference>
<name>A0A1I0X245_9CELL</name>
<protein>
    <submittedName>
        <fullName evidence="2">Glycosyl transferase family 2</fullName>
    </submittedName>
</protein>
<sequence length="280" mass="30257">MVADNDPEASARAMVEARADGFPHALVYTHAPRPGIPAARNAALRASLSWARAQPGADPEHPLDAVCVVDDDEWVVPGWLRELLGTRAATGADVVTATVEPVFVGTPPAWAVAGRFYERDRYPTGTSLDYARTSNVLVDGRVFTADGLRFASVGMPGGSDTFFFERARLRGRRIVWCDEAVAYEEVPAERVSARWLVLRQYRYGLVRSAVLRATVPSRARHVRRALAGAGTAAWGLARLVVGVADPVRRVAAARVVASGVGLVLGLVGVTYDDYREVHGR</sequence>
<dbReference type="CDD" id="cd00761">
    <property type="entry name" value="Glyco_tranf_GTA_type"/>
    <property type="match status" value="1"/>
</dbReference>
<evidence type="ECO:0000313" key="3">
    <source>
        <dbReference type="Proteomes" id="UP000199012"/>
    </source>
</evidence>
<dbReference type="Gene3D" id="3.90.550.10">
    <property type="entry name" value="Spore Coat Polysaccharide Biosynthesis Protein SpsA, Chain A"/>
    <property type="match status" value="1"/>
</dbReference>